<dbReference type="GO" id="GO:0006094">
    <property type="term" value="P:gluconeogenesis"/>
    <property type="evidence" value="ECO:0007669"/>
    <property type="project" value="UniProtKB-KW"/>
</dbReference>
<dbReference type="AlphaFoldDB" id="A0A9X0YMG1"/>
<dbReference type="PANTHER" id="PTHR30182">
    <property type="entry name" value="L-SERINE DEHYDRATASE"/>
    <property type="match status" value="1"/>
</dbReference>
<dbReference type="PANTHER" id="PTHR30182:SF1">
    <property type="entry name" value="L-SERINE DEHYDRATASE 1"/>
    <property type="match status" value="1"/>
</dbReference>
<dbReference type="InterPro" id="IPR005130">
    <property type="entry name" value="Ser_deHydtase-like_asu"/>
</dbReference>
<keyword evidence="9" id="KW-0411">Iron-sulfur</keyword>
<evidence type="ECO:0000259" key="12">
    <source>
        <dbReference type="Pfam" id="PF03313"/>
    </source>
</evidence>
<dbReference type="Gene3D" id="3.30.1330.90">
    <property type="entry name" value="D-3-phosphoglycerate dehydrogenase, domain 3"/>
    <property type="match status" value="1"/>
</dbReference>
<dbReference type="EMBL" id="JAUSUU010000007">
    <property type="protein sequence ID" value="MDQ0335944.1"/>
    <property type="molecule type" value="Genomic_DNA"/>
</dbReference>
<dbReference type="InterPro" id="IPR029009">
    <property type="entry name" value="ASB_dom_sf"/>
</dbReference>
<dbReference type="Proteomes" id="UP001231587">
    <property type="component" value="Unassembled WGS sequence"/>
</dbReference>
<dbReference type="EC" id="4.3.1.17" evidence="4"/>
<evidence type="ECO:0000313" key="15">
    <source>
        <dbReference type="EMBL" id="MDQ0335944.1"/>
    </source>
</evidence>
<dbReference type="Proteomes" id="UP001138672">
    <property type="component" value="Unassembled WGS sequence"/>
</dbReference>
<evidence type="ECO:0000256" key="9">
    <source>
        <dbReference type="ARBA" id="ARBA00023014"/>
    </source>
</evidence>
<dbReference type="OrthoDB" id="9805537at2"/>
<evidence type="ECO:0000256" key="2">
    <source>
        <dbReference type="ARBA" id="ARBA00004742"/>
    </source>
</evidence>
<keyword evidence="7" id="KW-0479">Metal-binding</keyword>
<protein>
    <recommendedName>
        <fullName evidence="4">L-serine ammonia-lyase</fullName>
        <ecNumber evidence="4">4.3.1.17</ecNumber>
    </recommendedName>
</protein>
<accession>A0A9X0YMG1</accession>
<comment type="catalytic activity">
    <reaction evidence="11">
        <text>L-serine = pyruvate + NH4(+)</text>
        <dbReference type="Rhea" id="RHEA:19169"/>
        <dbReference type="ChEBI" id="CHEBI:15361"/>
        <dbReference type="ChEBI" id="CHEBI:28938"/>
        <dbReference type="ChEBI" id="CHEBI:33384"/>
        <dbReference type="EC" id="4.3.1.17"/>
    </reaction>
</comment>
<feature type="domain" description="Serine dehydratase beta chain" evidence="13">
    <location>
        <begin position="17"/>
        <end position="103"/>
    </location>
</feature>
<evidence type="ECO:0000256" key="4">
    <source>
        <dbReference type="ARBA" id="ARBA00012093"/>
    </source>
</evidence>
<dbReference type="SUPFAM" id="SSF143548">
    <property type="entry name" value="Serine metabolism enzymes domain"/>
    <property type="match status" value="1"/>
</dbReference>
<comment type="similarity">
    <text evidence="3">Belongs to the iron-sulfur dependent L-serine dehydratase family.</text>
</comment>
<dbReference type="EMBL" id="JAGGJQ010000007">
    <property type="protein sequence ID" value="MBP1840643.1"/>
    <property type="molecule type" value="Genomic_DNA"/>
</dbReference>
<dbReference type="Pfam" id="PF03313">
    <property type="entry name" value="SDH_alpha"/>
    <property type="match status" value="1"/>
</dbReference>
<comment type="cofactor">
    <cofactor evidence="1">
        <name>[4Fe-4S] cluster</name>
        <dbReference type="ChEBI" id="CHEBI:49883"/>
    </cofactor>
</comment>
<organism evidence="14 16">
    <name type="scientific">Formosa algae</name>
    <dbReference type="NCBI Taxonomy" id="225843"/>
    <lineage>
        <taxon>Bacteria</taxon>
        <taxon>Pseudomonadati</taxon>
        <taxon>Bacteroidota</taxon>
        <taxon>Flavobacteriia</taxon>
        <taxon>Flavobacteriales</taxon>
        <taxon>Flavobacteriaceae</taxon>
        <taxon>Formosa</taxon>
    </lineage>
</organism>
<dbReference type="GO" id="GO:0003941">
    <property type="term" value="F:L-serine ammonia-lyase activity"/>
    <property type="evidence" value="ECO:0007669"/>
    <property type="project" value="UniProtKB-EC"/>
</dbReference>
<evidence type="ECO:0000256" key="6">
    <source>
        <dbReference type="ARBA" id="ARBA00022485"/>
    </source>
</evidence>
<proteinExistence type="inferred from homology"/>
<evidence type="ECO:0000256" key="1">
    <source>
        <dbReference type="ARBA" id="ARBA00001966"/>
    </source>
</evidence>
<evidence type="ECO:0000313" key="17">
    <source>
        <dbReference type="Proteomes" id="UP001231587"/>
    </source>
</evidence>
<comment type="pathway">
    <text evidence="2">Carbohydrate biosynthesis; gluconeogenesis.</text>
</comment>
<sequence length="528" mass="56629">MKSYPSIFNDVIGPVMRGPSSSHCAAALRIGKICRAIMNNDIKEVYIEFDPNGSLATTHSGQGSDMGLFGGLLGWEADDERLKDYEHHIQDAGIQITIDIHDIAATHPNTYKITLKNNTETHQVIAISTGGGMIEIIEIDQATVSMYGDFYVTLLYTQKPSAIYNTLQDQNLGEVNMHIGNQKFISVRSSKALQAELQQVITTLKDIKSIKAITPVLPIKSRKNLSVPFITVEDMLIYNADKNLNLWELALEYESIRGHIKPQDVLDKMGNIVEVMRNAVITGLKGTKYKDRILGPQSLTFKQKFENGTLLPGDVLNTCTMYTSAIMEVKSAMGVIVAAPTAGSCGAIPGTLIGTADVLHLPKDDIVKAMLAAGLIGVFITEHATFSAEVGGCMGECGSASGMAAAGLVVLKNGSLQHALAAASIALQSSLGLICDTVADRVEAPCLNRNVMASSTAISSANMALSDYDQVIPLDEVIETMKRVGDAIHHTLRCTGLGGLAITKTAKTIEAKLAGYKSILNTPSFKNC</sequence>
<gene>
    <name evidence="14" type="ORF">J2Z56_002573</name>
    <name evidence="15" type="ORF">J2Z57_002396</name>
</gene>
<keyword evidence="10 14" id="KW-0456">Lyase</keyword>
<dbReference type="GO" id="GO:0046872">
    <property type="term" value="F:metal ion binding"/>
    <property type="evidence" value="ECO:0007669"/>
    <property type="project" value="UniProtKB-KW"/>
</dbReference>
<keyword evidence="17" id="KW-1185">Reference proteome</keyword>
<evidence type="ECO:0000256" key="5">
    <source>
        <dbReference type="ARBA" id="ARBA00022432"/>
    </source>
</evidence>
<dbReference type="GO" id="GO:0051539">
    <property type="term" value="F:4 iron, 4 sulfur cluster binding"/>
    <property type="evidence" value="ECO:0007669"/>
    <property type="project" value="UniProtKB-KW"/>
</dbReference>
<evidence type="ECO:0000256" key="3">
    <source>
        <dbReference type="ARBA" id="ARBA00008636"/>
    </source>
</evidence>
<reference evidence="14" key="1">
    <citation type="submission" date="2021-03" db="EMBL/GenBank/DDBJ databases">
        <title>Genomic Encyclopedia of Type Strains, Phase IV (KMG-IV): sequencing the most valuable type-strain genomes for metagenomic binning, comparative biology and taxonomic classification.</title>
        <authorList>
            <person name="Goeker M."/>
        </authorList>
    </citation>
    <scope>NUCLEOTIDE SEQUENCE</scope>
    <source>
        <strain evidence="14">DSM 15523</strain>
        <strain evidence="15 17">DSM 16476</strain>
    </source>
</reference>
<dbReference type="Pfam" id="PF03315">
    <property type="entry name" value="SDH_beta"/>
    <property type="match status" value="1"/>
</dbReference>
<evidence type="ECO:0000256" key="10">
    <source>
        <dbReference type="ARBA" id="ARBA00023239"/>
    </source>
</evidence>
<evidence type="ECO:0000313" key="14">
    <source>
        <dbReference type="EMBL" id="MBP1840643.1"/>
    </source>
</evidence>
<comment type="caution">
    <text evidence="14">The sequence shown here is derived from an EMBL/GenBank/DDBJ whole genome shotgun (WGS) entry which is preliminary data.</text>
</comment>
<evidence type="ECO:0000256" key="7">
    <source>
        <dbReference type="ARBA" id="ARBA00022723"/>
    </source>
</evidence>
<dbReference type="InterPro" id="IPR005131">
    <property type="entry name" value="Ser_deHydtase_bsu"/>
</dbReference>
<keyword evidence="5" id="KW-0312">Gluconeogenesis</keyword>
<dbReference type="InterPro" id="IPR051318">
    <property type="entry name" value="Fe-S_L-Ser"/>
</dbReference>
<feature type="domain" description="Serine dehydratase-like alpha subunit" evidence="12">
    <location>
        <begin position="242"/>
        <end position="501"/>
    </location>
</feature>
<evidence type="ECO:0000256" key="11">
    <source>
        <dbReference type="ARBA" id="ARBA00049406"/>
    </source>
</evidence>
<evidence type="ECO:0000256" key="8">
    <source>
        <dbReference type="ARBA" id="ARBA00023004"/>
    </source>
</evidence>
<keyword evidence="8" id="KW-0408">Iron</keyword>
<evidence type="ECO:0000313" key="16">
    <source>
        <dbReference type="Proteomes" id="UP001138672"/>
    </source>
</evidence>
<dbReference type="RefSeq" id="WP_057780102.1">
    <property type="nucleotide sequence ID" value="NZ_JAGGJQ010000007.1"/>
</dbReference>
<name>A0A9X0YMG1_9FLAO</name>
<keyword evidence="6" id="KW-0004">4Fe-4S</keyword>
<evidence type="ECO:0000259" key="13">
    <source>
        <dbReference type="Pfam" id="PF03315"/>
    </source>
</evidence>